<dbReference type="InterPro" id="IPR036397">
    <property type="entry name" value="RNaseH_sf"/>
</dbReference>
<sequence>MTLQKLNELAYESLPYPDHSSDFSPTDYHFFKHIDNILQEVFDNQAATKNAFEEFIASEFYASEINRLVPY</sequence>
<dbReference type="Proteomes" id="UP000095283">
    <property type="component" value="Unplaced"/>
</dbReference>
<dbReference type="GO" id="GO:0044547">
    <property type="term" value="F:DNA topoisomerase binding"/>
    <property type="evidence" value="ECO:0007669"/>
    <property type="project" value="TreeGrafter"/>
</dbReference>
<organism evidence="1 2">
    <name type="scientific">Heterorhabditis bacteriophora</name>
    <name type="common">Entomopathogenic nematode worm</name>
    <dbReference type="NCBI Taxonomy" id="37862"/>
    <lineage>
        <taxon>Eukaryota</taxon>
        <taxon>Metazoa</taxon>
        <taxon>Ecdysozoa</taxon>
        <taxon>Nematoda</taxon>
        <taxon>Chromadorea</taxon>
        <taxon>Rhabditida</taxon>
        <taxon>Rhabditina</taxon>
        <taxon>Rhabditomorpha</taxon>
        <taxon>Strongyloidea</taxon>
        <taxon>Heterorhabditidae</taxon>
        <taxon>Heterorhabditis</taxon>
    </lineage>
</organism>
<name>A0A1I7X1G8_HETBA</name>
<dbReference type="GO" id="GO:0035861">
    <property type="term" value="C:site of double-strand break"/>
    <property type="evidence" value="ECO:0007669"/>
    <property type="project" value="TreeGrafter"/>
</dbReference>
<dbReference type="GO" id="GO:0006303">
    <property type="term" value="P:double-strand break repair via nonhomologous end joining"/>
    <property type="evidence" value="ECO:0007669"/>
    <property type="project" value="TreeGrafter"/>
</dbReference>
<dbReference type="WBParaSite" id="Hba_11411">
    <property type="protein sequence ID" value="Hba_11411"/>
    <property type="gene ID" value="Hba_11411"/>
</dbReference>
<accession>A0A1I7X1G8</accession>
<keyword evidence="1" id="KW-1185">Reference proteome</keyword>
<dbReference type="GO" id="GO:0044774">
    <property type="term" value="P:mitotic DNA integrity checkpoint signaling"/>
    <property type="evidence" value="ECO:0007669"/>
    <property type="project" value="TreeGrafter"/>
</dbReference>
<proteinExistence type="predicted"/>
<evidence type="ECO:0000313" key="2">
    <source>
        <dbReference type="WBParaSite" id="Hba_11411"/>
    </source>
</evidence>
<dbReference type="GO" id="GO:0000793">
    <property type="term" value="C:condensed chromosome"/>
    <property type="evidence" value="ECO:0007669"/>
    <property type="project" value="TreeGrafter"/>
</dbReference>
<dbReference type="GO" id="GO:0003690">
    <property type="term" value="F:double-stranded DNA binding"/>
    <property type="evidence" value="ECO:0007669"/>
    <property type="project" value="TreeGrafter"/>
</dbReference>
<dbReference type="PANTHER" id="PTHR46060">
    <property type="entry name" value="MARINER MOS1 TRANSPOSASE-LIKE PROTEIN"/>
    <property type="match status" value="1"/>
</dbReference>
<dbReference type="GO" id="GO:0003697">
    <property type="term" value="F:single-stranded DNA binding"/>
    <property type="evidence" value="ECO:0007669"/>
    <property type="project" value="TreeGrafter"/>
</dbReference>
<dbReference type="GO" id="GO:0005634">
    <property type="term" value="C:nucleus"/>
    <property type="evidence" value="ECO:0007669"/>
    <property type="project" value="TreeGrafter"/>
</dbReference>
<dbReference type="GO" id="GO:0000014">
    <property type="term" value="F:single-stranded DNA endodeoxyribonuclease activity"/>
    <property type="evidence" value="ECO:0007669"/>
    <property type="project" value="TreeGrafter"/>
</dbReference>
<dbReference type="InterPro" id="IPR052709">
    <property type="entry name" value="Transposase-MT_Hybrid"/>
</dbReference>
<dbReference type="GO" id="GO:0031297">
    <property type="term" value="P:replication fork processing"/>
    <property type="evidence" value="ECO:0007669"/>
    <property type="project" value="TreeGrafter"/>
</dbReference>
<evidence type="ECO:0000313" key="1">
    <source>
        <dbReference type="Proteomes" id="UP000095283"/>
    </source>
</evidence>
<protein>
    <submittedName>
        <fullName evidence="2">Histone-lysine N-methyltransferase SETMAR</fullName>
    </submittedName>
</protein>
<dbReference type="GO" id="GO:0046975">
    <property type="term" value="F:histone H3K36 methyltransferase activity"/>
    <property type="evidence" value="ECO:0007669"/>
    <property type="project" value="TreeGrafter"/>
</dbReference>
<dbReference type="PANTHER" id="PTHR46060:SF2">
    <property type="entry name" value="HISTONE-LYSINE N-METHYLTRANSFERASE SETMAR"/>
    <property type="match status" value="1"/>
</dbReference>
<dbReference type="GO" id="GO:0000729">
    <property type="term" value="P:DNA double-strand break processing"/>
    <property type="evidence" value="ECO:0007669"/>
    <property type="project" value="TreeGrafter"/>
</dbReference>
<dbReference type="GO" id="GO:0015074">
    <property type="term" value="P:DNA integration"/>
    <property type="evidence" value="ECO:0007669"/>
    <property type="project" value="TreeGrafter"/>
</dbReference>
<reference evidence="2" key="1">
    <citation type="submission" date="2016-11" db="UniProtKB">
        <authorList>
            <consortium name="WormBaseParasite"/>
        </authorList>
    </citation>
    <scope>IDENTIFICATION</scope>
</reference>
<dbReference type="Gene3D" id="3.30.420.10">
    <property type="entry name" value="Ribonuclease H-like superfamily/Ribonuclease H"/>
    <property type="match status" value="1"/>
</dbReference>
<dbReference type="AlphaFoldDB" id="A0A1I7X1G8"/>
<dbReference type="GO" id="GO:0042800">
    <property type="term" value="F:histone H3K4 methyltransferase activity"/>
    <property type="evidence" value="ECO:0007669"/>
    <property type="project" value="TreeGrafter"/>
</dbReference>